<gene>
    <name evidence="1" type="ORF">Vau01_060020</name>
</gene>
<dbReference type="RefSeq" id="WP_203999361.1">
    <property type="nucleotide sequence ID" value="NZ_BOPG01000037.1"/>
</dbReference>
<sequence>MGIENLLGSADTYTSFSEVAAATGTVNDQVVASTPASVIFTIGISVGMSVTETYFHAC</sequence>
<comment type="caution">
    <text evidence="1">The sequence shown here is derived from an EMBL/GenBank/DDBJ whole genome shotgun (WGS) entry which is preliminary data.</text>
</comment>
<dbReference type="Proteomes" id="UP000612585">
    <property type="component" value="Unassembled WGS sequence"/>
</dbReference>
<dbReference type="EMBL" id="BOPG01000037">
    <property type="protein sequence ID" value="GIJ58486.1"/>
    <property type="molecule type" value="Genomic_DNA"/>
</dbReference>
<evidence type="ECO:0000313" key="2">
    <source>
        <dbReference type="Proteomes" id="UP000612585"/>
    </source>
</evidence>
<organism evidence="1 2">
    <name type="scientific">Virgisporangium aurantiacum</name>
    <dbReference type="NCBI Taxonomy" id="175570"/>
    <lineage>
        <taxon>Bacteria</taxon>
        <taxon>Bacillati</taxon>
        <taxon>Actinomycetota</taxon>
        <taxon>Actinomycetes</taxon>
        <taxon>Micromonosporales</taxon>
        <taxon>Micromonosporaceae</taxon>
        <taxon>Virgisporangium</taxon>
    </lineage>
</organism>
<name>A0A8J3Z6T1_9ACTN</name>
<accession>A0A8J3Z6T1</accession>
<keyword evidence="2" id="KW-1185">Reference proteome</keyword>
<proteinExistence type="predicted"/>
<protein>
    <submittedName>
        <fullName evidence="1">Uncharacterized protein</fullName>
    </submittedName>
</protein>
<reference evidence="1" key="1">
    <citation type="submission" date="2021-01" db="EMBL/GenBank/DDBJ databases">
        <title>Whole genome shotgun sequence of Virgisporangium aurantiacum NBRC 16421.</title>
        <authorList>
            <person name="Komaki H."/>
            <person name="Tamura T."/>
        </authorList>
    </citation>
    <scope>NUCLEOTIDE SEQUENCE</scope>
    <source>
        <strain evidence="1">NBRC 16421</strain>
    </source>
</reference>
<evidence type="ECO:0000313" key="1">
    <source>
        <dbReference type="EMBL" id="GIJ58486.1"/>
    </source>
</evidence>
<dbReference type="AlphaFoldDB" id="A0A8J3Z6T1"/>